<proteinExistence type="predicted"/>
<evidence type="ECO:0000256" key="1">
    <source>
        <dbReference type="SAM" id="MobiDB-lite"/>
    </source>
</evidence>
<gene>
    <name evidence="2" type="ORF">GDO81_016402</name>
</gene>
<evidence type="ECO:0000313" key="2">
    <source>
        <dbReference type="EMBL" id="KAG8564281.1"/>
    </source>
</evidence>
<keyword evidence="3" id="KW-1185">Reference proteome</keyword>
<evidence type="ECO:0000313" key="3">
    <source>
        <dbReference type="Proteomes" id="UP000824782"/>
    </source>
</evidence>
<sequence length="72" mass="7870">MGLTTLGCRTRPGRLPTQVTAHPVTDTVHGTPSPHKEPPTKPHARPLIELPVRVDRPLILLPACWLPRAPTC</sequence>
<dbReference type="EMBL" id="WNYA01000007">
    <property type="protein sequence ID" value="KAG8564281.1"/>
    <property type="molecule type" value="Genomic_DNA"/>
</dbReference>
<comment type="caution">
    <text evidence="2">The sequence shown here is derived from an EMBL/GenBank/DDBJ whole genome shotgun (WGS) entry which is preliminary data.</text>
</comment>
<protein>
    <submittedName>
        <fullName evidence="2">Uncharacterized protein</fullName>
    </submittedName>
</protein>
<name>A0AAV7ASQ2_ENGPU</name>
<dbReference type="Proteomes" id="UP000824782">
    <property type="component" value="Unassembled WGS sequence"/>
</dbReference>
<accession>A0AAV7ASQ2</accession>
<organism evidence="2 3">
    <name type="scientific">Engystomops pustulosus</name>
    <name type="common">Tungara frog</name>
    <name type="synonym">Physalaemus pustulosus</name>
    <dbReference type="NCBI Taxonomy" id="76066"/>
    <lineage>
        <taxon>Eukaryota</taxon>
        <taxon>Metazoa</taxon>
        <taxon>Chordata</taxon>
        <taxon>Craniata</taxon>
        <taxon>Vertebrata</taxon>
        <taxon>Euteleostomi</taxon>
        <taxon>Amphibia</taxon>
        <taxon>Batrachia</taxon>
        <taxon>Anura</taxon>
        <taxon>Neobatrachia</taxon>
        <taxon>Hyloidea</taxon>
        <taxon>Leptodactylidae</taxon>
        <taxon>Leiuperinae</taxon>
        <taxon>Engystomops</taxon>
    </lineage>
</organism>
<dbReference type="AlphaFoldDB" id="A0AAV7ASQ2"/>
<feature type="region of interest" description="Disordered" evidence="1">
    <location>
        <begin position="1"/>
        <end position="46"/>
    </location>
</feature>
<reference evidence="2" key="1">
    <citation type="thesis" date="2020" institute="ProQuest LLC" country="789 East Eisenhower Parkway, Ann Arbor, MI, USA">
        <title>Comparative Genomics and Chromosome Evolution.</title>
        <authorList>
            <person name="Mudd A.B."/>
        </authorList>
    </citation>
    <scope>NUCLEOTIDE SEQUENCE</scope>
    <source>
        <strain evidence="2">237g6f4</strain>
        <tissue evidence="2">Blood</tissue>
    </source>
</reference>